<evidence type="ECO:0000313" key="2">
    <source>
        <dbReference type="Proteomes" id="UP000198286"/>
    </source>
</evidence>
<dbReference type="GO" id="GO:0000287">
    <property type="term" value="F:magnesium ion binding"/>
    <property type="evidence" value="ECO:0007669"/>
    <property type="project" value="TreeGrafter"/>
</dbReference>
<keyword evidence="1" id="KW-0378">Hydrolase</keyword>
<dbReference type="Gene3D" id="3.40.50.1000">
    <property type="entry name" value="HAD superfamily/HAD-like"/>
    <property type="match status" value="1"/>
</dbReference>
<gene>
    <name evidence="1" type="ORF">MYCOZU2_05991</name>
</gene>
<dbReference type="InterPro" id="IPR023214">
    <property type="entry name" value="HAD_sf"/>
</dbReference>
<geneLocation type="plasmid" evidence="1 2">
    <name>unnamed 2</name>
</geneLocation>
<dbReference type="AlphaFoldDB" id="A0A7U5MRQ7"/>
<reference evidence="1 2" key="1">
    <citation type="journal article" date="2017" name="Lancet Infect. Dis.">
        <title>Global outbreak of severe Mycobacterium chimaera disease after cardiac surgery: a molecular epidemiological study.</title>
        <authorList>
            <person name="van Ingen J."/>
            <person name="Kohl T."/>
            <person name="Kranzer K."/>
            <person name="Hasse B."/>
            <person name="Keller P."/>
            <person name="Szafranska A."/>
            <person name="Hillemann D."/>
            <person name="Chand M."/>
            <person name="Schreiber P."/>
            <person name="Sommerstein R."/>
            <person name="Berger C."/>
            <person name="Genoni M."/>
            <person name="Ruegg C."/>
            <person name="Troillet N."/>
            <person name="Widmer A.F."/>
            <person name="Becker S.L."/>
            <person name="Herrmann M."/>
            <person name="Eckmanns T."/>
            <person name="Haller S."/>
            <person name="Hoeller C."/>
            <person name="Debast S.B."/>
            <person name="Wolfhagen M.J."/>
            <person name="Hopman J."/>
            <person name="Kluytmans J."/>
            <person name="Langelaar M."/>
            <person name="Notermans D.W."/>
            <person name="ten Oever J."/>
            <person name="van den Barselaar P."/>
            <person name="Vonk A.B.A."/>
            <person name="Vos M.C."/>
            <person name="Ahmed N."/>
            <person name="Brown T."/>
            <person name="Crook D."/>
            <person name="Lamagni T."/>
            <person name="Phin N."/>
            <person name="Smith E.G."/>
            <person name="Zambon M."/>
            <person name="Serr A."/>
            <person name="Goetting T."/>
            <person name="Ebner W."/>
            <person name="Thuermer A."/>
            <person name="Utpatel C."/>
            <person name="Sproer C."/>
            <person name="Bunk B."/>
            <person name="Nubel U."/>
            <person name="Bloemberg G."/>
            <person name="Bottger E."/>
            <person name="Niemann S."/>
            <person name="Wagner D."/>
            <person name="Sax H."/>
        </authorList>
    </citation>
    <scope>NUCLEOTIDE SEQUENCE [LARGE SCALE GENOMIC DNA]</scope>
    <source>
        <strain evidence="1 2">ZUERICH-2</strain>
        <plasmid evidence="1 2">unnamed 2</plasmid>
    </source>
</reference>
<dbReference type="InterPro" id="IPR036412">
    <property type="entry name" value="HAD-like_sf"/>
</dbReference>
<organism evidence="1 2">
    <name type="scientific">Mycobacterium intracellulare subsp. chimaera</name>
    <dbReference type="NCBI Taxonomy" id="222805"/>
    <lineage>
        <taxon>Bacteria</taxon>
        <taxon>Bacillati</taxon>
        <taxon>Actinomycetota</taxon>
        <taxon>Actinomycetes</taxon>
        <taxon>Mycobacteriales</taxon>
        <taxon>Mycobacteriaceae</taxon>
        <taxon>Mycobacterium</taxon>
        <taxon>Mycobacterium avium complex (MAC)</taxon>
    </lineage>
</organism>
<dbReference type="PANTHER" id="PTHR10000">
    <property type="entry name" value="PHOSPHOSERINE PHOSPHATASE"/>
    <property type="match status" value="1"/>
</dbReference>
<name>A0A7U5MRQ7_MYCIT</name>
<evidence type="ECO:0000313" key="1">
    <source>
        <dbReference type="EMBL" id="ASL18336.1"/>
    </source>
</evidence>
<proteinExistence type="predicted"/>
<dbReference type="SUPFAM" id="SSF56784">
    <property type="entry name" value="HAD-like"/>
    <property type="match status" value="1"/>
</dbReference>
<accession>A0A7U5MRQ7</accession>
<keyword evidence="1" id="KW-0614">Plasmid</keyword>
<dbReference type="EMBL" id="CP015269">
    <property type="protein sequence ID" value="ASL18336.1"/>
    <property type="molecule type" value="Genomic_DNA"/>
</dbReference>
<protein>
    <submittedName>
        <fullName evidence="1">Cof family hydrolase</fullName>
    </submittedName>
</protein>
<dbReference type="Pfam" id="PF08282">
    <property type="entry name" value="Hydrolase_3"/>
    <property type="match status" value="1"/>
</dbReference>
<dbReference type="GO" id="GO:0016791">
    <property type="term" value="F:phosphatase activity"/>
    <property type="evidence" value="ECO:0007669"/>
    <property type="project" value="TreeGrafter"/>
</dbReference>
<sequence>MQVTHPEAQKGSAVTRLRDILGLADATLTVFGDNFNDLPMFDAADHTIATANSHPAILARAERVIVVNDDDGVVRFLLMERGGPLR</sequence>
<dbReference type="Proteomes" id="UP000198286">
    <property type="component" value="Plasmid unnamed 2"/>
</dbReference>
<dbReference type="PANTHER" id="PTHR10000:SF8">
    <property type="entry name" value="HAD SUPERFAMILY HYDROLASE-LIKE, TYPE 3"/>
    <property type="match status" value="1"/>
</dbReference>
<dbReference type="GO" id="GO:0005829">
    <property type="term" value="C:cytosol"/>
    <property type="evidence" value="ECO:0007669"/>
    <property type="project" value="TreeGrafter"/>
</dbReference>